<dbReference type="KEGG" id="hmi:soil367_11400"/>
<organism evidence="2 3">
    <name type="scientific">Hydrocarboniclastica marina</name>
    <dbReference type="NCBI Taxonomy" id="2259620"/>
    <lineage>
        <taxon>Bacteria</taxon>
        <taxon>Pseudomonadati</taxon>
        <taxon>Pseudomonadota</taxon>
        <taxon>Gammaproteobacteria</taxon>
        <taxon>Alteromonadales</taxon>
        <taxon>Alteromonadaceae</taxon>
        <taxon>Hydrocarboniclastica</taxon>
    </lineage>
</organism>
<proteinExistence type="predicted"/>
<dbReference type="AlphaFoldDB" id="A0A4P7XIF2"/>
<name>A0A4P7XIF2_9ALTE</name>
<accession>A0A4P7XIF2</accession>
<dbReference type="InterPro" id="IPR027417">
    <property type="entry name" value="P-loop_NTPase"/>
</dbReference>
<evidence type="ECO:0000256" key="1">
    <source>
        <dbReference type="SAM" id="Coils"/>
    </source>
</evidence>
<protein>
    <recommendedName>
        <fullName evidence="4">Rad50/SbcC-type AAA domain-containing protein</fullName>
    </recommendedName>
</protein>
<gene>
    <name evidence="2" type="ORF">soil367_11400</name>
</gene>
<keyword evidence="1" id="KW-0175">Coiled coil</keyword>
<evidence type="ECO:0000313" key="3">
    <source>
        <dbReference type="Proteomes" id="UP000298049"/>
    </source>
</evidence>
<feature type="coiled-coil region" evidence="1">
    <location>
        <begin position="310"/>
        <end position="368"/>
    </location>
</feature>
<evidence type="ECO:0008006" key="4">
    <source>
        <dbReference type="Google" id="ProtNLM"/>
    </source>
</evidence>
<dbReference type="Proteomes" id="UP000298049">
    <property type="component" value="Chromosome"/>
</dbReference>
<keyword evidence="3" id="KW-1185">Reference proteome</keyword>
<dbReference type="EMBL" id="CP031093">
    <property type="protein sequence ID" value="QCF26493.1"/>
    <property type="molecule type" value="Genomic_DNA"/>
</dbReference>
<dbReference type="OrthoDB" id="8107482at2"/>
<evidence type="ECO:0000313" key="2">
    <source>
        <dbReference type="EMBL" id="QCF26493.1"/>
    </source>
</evidence>
<dbReference type="RefSeq" id="WP_136549212.1">
    <property type="nucleotide sequence ID" value="NZ_CP031093.1"/>
</dbReference>
<sequence length="676" mass="76421">MSLTIERLILRSNTAKGPYGVDIEFSRGLFILRVENSHGKSTCINAIAYALGMEMALGQQTSKPPFPPSVLKSIQDENGSEMLVVSSDVVLEISNARGQKATLKRDILGADAGAVITVYPSGISSQLKDGKRLFIHKEGDTTRELGFYKWLADFIGWELPMVPSSNGSESPLYPALLFPLLFVEQKKGWGSIQATTPHHFQIIHPKKRALEFIMGLDVNETVRKKAANKRRIDDAIEKWKLLFARLEASAVRLGGKVSGVKDNPSAKFDPFKLDILLEYQEKWTPLSNALQGSRGELISHVAGKQNFAAKKNDEAQRKRIRELNAELVEKENRYDDITDELSFIRHQVAATRQRIKALIDDKRKYEDLKKVKSFHVLKGLPVLNNECPTCGQEYSDHSVQLDCADNLMTLDESLDFIKDQIFTFNSVLHSYTTQLEVRSLELKNVEQAIDRYGNDVDRLKNDLYAESVIFDEEYLRDKITLENRVGSYEEALVQLASFRNEFDTLHTQYKELVRLRRTFPEQGFSIADSKKLILLQKEVVRLLSEFDFSSFDPELLEISRDTYLPTREGFDLGFDTSASDGIRVIWSYLISLFHLRDTCQTNHPGVLIFDEPRQQEANKLSFTGLLRGASRAANSGQIIFATSEEEQVLETALEGADYTLLSFSPAEGKVLRKLGS</sequence>
<reference evidence="2 3" key="1">
    <citation type="submission" date="2018-07" db="EMBL/GenBank/DDBJ databases">
        <title>Marsedoiliclastica nanhaica gen. nov. sp. nov., a novel marine hydrocarbonoclastic bacterium isolated from an in-situ enriched hydrocarbon-degrading consortium in deep-sea sediment.</title>
        <authorList>
            <person name="Dong C."/>
            <person name="Ma T."/>
            <person name="Liu R."/>
            <person name="Shao Z."/>
        </authorList>
    </citation>
    <scope>NUCLEOTIDE SEQUENCE [LARGE SCALE GENOMIC DNA]</scope>
    <source>
        <strain evidence="3">soil36-7</strain>
    </source>
</reference>
<dbReference type="Gene3D" id="3.40.50.300">
    <property type="entry name" value="P-loop containing nucleotide triphosphate hydrolases"/>
    <property type="match status" value="1"/>
</dbReference>